<evidence type="ECO:0000256" key="6">
    <source>
        <dbReference type="ARBA" id="ARBA00048679"/>
    </source>
</evidence>
<evidence type="ECO:0000259" key="9">
    <source>
        <dbReference type="PROSITE" id="PS50927"/>
    </source>
</evidence>
<keyword evidence="7" id="KW-0472">Membrane</keyword>
<dbReference type="SUPFAM" id="SSF51110">
    <property type="entry name" value="alpha-D-mannose-specific plant lectins"/>
    <property type="match status" value="1"/>
</dbReference>
<feature type="signal peptide" evidence="8">
    <location>
        <begin position="1"/>
        <end position="29"/>
    </location>
</feature>
<feature type="transmembrane region" description="Helical" evidence="7">
    <location>
        <begin position="446"/>
        <end position="469"/>
    </location>
</feature>
<keyword evidence="7" id="KW-1133">Transmembrane helix</keyword>
<dbReference type="GO" id="GO:0004674">
    <property type="term" value="F:protein serine/threonine kinase activity"/>
    <property type="evidence" value="ECO:0007669"/>
    <property type="project" value="UniProtKB-EC"/>
</dbReference>
<dbReference type="Proteomes" id="UP000007305">
    <property type="component" value="Chromosome 8"/>
</dbReference>
<comment type="catalytic activity">
    <reaction evidence="6">
        <text>L-seryl-[protein] + ATP = O-phospho-L-seryl-[protein] + ADP + H(+)</text>
        <dbReference type="Rhea" id="RHEA:17989"/>
        <dbReference type="Rhea" id="RHEA-COMP:9863"/>
        <dbReference type="Rhea" id="RHEA-COMP:11604"/>
        <dbReference type="ChEBI" id="CHEBI:15378"/>
        <dbReference type="ChEBI" id="CHEBI:29999"/>
        <dbReference type="ChEBI" id="CHEBI:30616"/>
        <dbReference type="ChEBI" id="CHEBI:83421"/>
        <dbReference type="ChEBI" id="CHEBI:456216"/>
        <dbReference type="EC" id="2.7.11.1"/>
    </reaction>
</comment>
<dbReference type="InterPro" id="IPR051343">
    <property type="entry name" value="G-type_lectin_kinases/EP1-like"/>
</dbReference>
<keyword evidence="10" id="KW-0430">Lectin</keyword>
<comment type="subcellular location">
    <subcellularLocation>
        <location evidence="1">Membrane</location>
        <topology evidence="1">Single-pass type I membrane protein</topology>
    </subcellularLocation>
</comment>
<organism evidence="11 12">
    <name type="scientific">Zea mays</name>
    <name type="common">Maize</name>
    <dbReference type="NCBI Taxonomy" id="4577"/>
    <lineage>
        <taxon>Eukaryota</taxon>
        <taxon>Viridiplantae</taxon>
        <taxon>Streptophyta</taxon>
        <taxon>Embryophyta</taxon>
        <taxon>Tracheophyta</taxon>
        <taxon>Spermatophyta</taxon>
        <taxon>Magnoliopsida</taxon>
        <taxon>Liliopsida</taxon>
        <taxon>Poales</taxon>
        <taxon>Poaceae</taxon>
        <taxon>PACMAD clade</taxon>
        <taxon>Panicoideae</taxon>
        <taxon>Andropogonodae</taxon>
        <taxon>Andropogoneae</taxon>
        <taxon>Tripsacinae</taxon>
        <taxon>Zea</taxon>
    </lineage>
</organism>
<feature type="domain" description="Bulb-type lectin" evidence="9">
    <location>
        <begin position="53"/>
        <end position="166"/>
    </location>
</feature>
<dbReference type="PANTHER" id="PTHR47976">
    <property type="entry name" value="G-TYPE LECTIN S-RECEPTOR-LIKE SERINE/THREONINE-PROTEIN KINASE SD2-5"/>
    <property type="match status" value="1"/>
</dbReference>
<evidence type="ECO:0000256" key="4">
    <source>
        <dbReference type="ARBA" id="ARBA00023170"/>
    </source>
</evidence>
<accession>A0A1D6G922</accession>
<sequence>MASNRALFVLPMLLAVAVLLPEQIALSSADFPLGRQATVQLPPAPYQPGFAARAVVLDAKQGHRQPAFAAAVSAEAGAGRCTCSLVVLLGGVKVWASDHLEKFVPAALCRLELTEDGQLRLTDGAGKVGWLSGTAGQGVKALHLDRRTGNLVLLDAQNCTMWQSLDDPTDTFLRGQQRRLPVYLIAPTTNMAASSVFYSFELDGDRIATYVNFGDTRYSYWELAPPANRTMAAARLNGSGLGMLDLRGVTVAQITPPVKKPPVSFLALGGDGNLVMYYYDTRHQKFRASYKALGFCQLPLSCSVHEVCSSAGKCKDFSEYADRPAARAGNASSSNPREGAGDKARMVHLRGVTTVLRTASPLANVTLRECVVQCARNLSCNAALYVRDNAGVAAADHGVCSHYKVTAGAREVTDGSRRYSYWVKFPEAAAGGDEEDDDSSPGTSTILMICGAIDVVCALVFVLLISLYFCRLRRQAAAVDRVVELQECDGEGAREHNDTDSNGSEQT</sequence>
<evidence type="ECO:0000256" key="1">
    <source>
        <dbReference type="ARBA" id="ARBA00004479"/>
    </source>
</evidence>
<reference evidence="12" key="1">
    <citation type="journal article" date="2009" name="Science">
        <title>The B73 maize genome: complexity, diversity, and dynamics.</title>
        <authorList>
            <person name="Schnable P.S."/>
            <person name="Ware D."/>
            <person name="Fulton R.S."/>
            <person name="Stein J.C."/>
            <person name="Wei F."/>
            <person name="Pasternak S."/>
            <person name="Liang C."/>
            <person name="Zhang J."/>
            <person name="Fulton L."/>
            <person name="Graves T.A."/>
            <person name="Minx P."/>
            <person name="Reily A.D."/>
            <person name="Courtney L."/>
            <person name="Kruchowski S.S."/>
            <person name="Tomlinson C."/>
            <person name="Strong C."/>
            <person name="Delehaunty K."/>
            <person name="Fronick C."/>
            <person name="Courtney B."/>
            <person name="Rock S.M."/>
            <person name="Belter E."/>
            <person name="Du F."/>
            <person name="Kim K."/>
            <person name="Abbott R.M."/>
            <person name="Cotton M."/>
            <person name="Levy A."/>
            <person name="Marchetto P."/>
            <person name="Ochoa K."/>
            <person name="Jackson S.M."/>
            <person name="Gillam B."/>
            <person name="Chen W."/>
            <person name="Yan L."/>
            <person name="Higginbotham J."/>
            <person name="Cardenas M."/>
            <person name="Waligorski J."/>
            <person name="Applebaum E."/>
            <person name="Phelps L."/>
            <person name="Falcone J."/>
            <person name="Kanchi K."/>
            <person name="Thane T."/>
            <person name="Scimone A."/>
            <person name="Thane N."/>
            <person name="Henke J."/>
            <person name="Wang T."/>
            <person name="Ruppert J."/>
            <person name="Shah N."/>
            <person name="Rotter K."/>
            <person name="Hodges J."/>
            <person name="Ingenthron E."/>
            <person name="Cordes M."/>
            <person name="Kohlberg S."/>
            <person name="Sgro J."/>
            <person name="Delgado B."/>
            <person name="Mead K."/>
            <person name="Chinwalla A."/>
            <person name="Leonard S."/>
            <person name="Crouse K."/>
            <person name="Collura K."/>
            <person name="Kudrna D."/>
            <person name="Currie J."/>
            <person name="He R."/>
            <person name="Angelova A."/>
            <person name="Rajasekar S."/>
            <person name="Mueller T."/>
            <person name="Lomeli R."/>
            <person name="Scara G."/>
            <person name="Ko A."/>
            <person name="Delaney K."/>
            <person name="Wissotski M."/>
            <person name="Lopez G."/>
            <person name="Campos D."/>
            <person name="Braidotti M."/>
            <person name="Ashley E."/>
            <person name="Golser W."/>
            <person name="Kim H."/>
            <person name="Lee S."/>
            <person name="Lin J."/>
            <person name="Dujmic Z."/>
            <person name="Kim W."/>
            <person name="Talag J."/>
            <person name="Zuccolo A."/>
            <person name="Fan C."/>
            <person name="Sebastian A."/>
            <person name="Kramer M."/>
            <person name="Spiegel L."/>
            <person name="Nascimento L."/>
            <person name="Zutavern T."/>
            <person name="Miller B."/>
            <person name="Ambroise C."/>
            <person name="Muller S."/>
            <person name="Spooner W."/>
            <person name="Narechania A."/>
            <person name="Ren L."/>
            <person name="Wei S."/>
            <person name="Kumari S."/>
            <person name="Faga B."/>
            <person name="Levy M.J."/>
            <person name="McMahan L."/>
            <person name="Van Buren P."/>
            <person name="Vaughn M.W."/>
            <person name="Ying K."/>
            <person name="Yeh C.-T."/>
            <person name="Emrich S.J."/>
            <person name="Jia Y."/>
            <person name="Kalyanaraman A."/>
            <person name="Hsia A.-P."/>
            <person name="Barbazuk W.B."/>
            <person name="Baucom R.S."/>
            <person name="Brutnell T.P."/>
            <person name="Carpita N.C."/>
            <person name="Chaparro C."/>
            <person name="Chia J.-M."/>
            <person name="Deragon J.-M."/>
            <person name="Estill J.C."/>
            <person name="Fu Y."/>
            <person name="Jeddeloh J.A."/>
            <person name="Han Y."/>
            <person name="Lee H."/>
            <person name="Li P."/>
            <person name="Lisch D.R."/>
            <person name="Liu S."/>
            <person name="Liu Z."/>
            <person name="Nagel D.H."/>
            <person name="McCann M.C."/>
            <person name="SanMiguel P."/>
            <person name="Myers A.M."/>
            <person name="Nettleton D."/>
            <person name="Nguyen J."/>
            <person name="Penning B.W."/>
            <person name="Ponnala L."/>
            <person name="Schneider K.L."/>
            <person name="Schwartz D.C."/>
            <person name="Sharma A."/>
            <person name="Soderlund C."/>
            <person name="Springer N.M."/>
            <person name="Sun Q."/>
            <person name="Wang H."/>
            <person name="Waterman M."/>
            <person name="Westerman R."/>
            <person name="Wolfgruber T.K."/>
            <person name="Yang L."/>
            <person name="Yu Y."/>
            <person name="Zhang L."/>
            <person name="Zhou S."/>
            <person name="Zhu Q."/>
            <person name="Bennetzen J.L."/>
            <person name="Dawe R.K."/>
            <person name="Jiang J."/>
            <person name="Jiang N."/>
            <person name="Presting G.G."/>
            <person name="Wessler S.R."/>
            <person name="Aluru S."/>
            <person name="Martienssen R.A."/>
            <person name="Clifton S.W."/>
            <person name="McCombie W.R."/>
            <person name="Wing R.A."/>
            <person name="Wilson R.K."/>
        </authorList>
    </citation>
    <scope>NUCLEOTIDE SEQUENCE [LARGE SCALE GENOMIC DNA]</scope>
    <source>
        <strain evidence="12">cv. B73</strain>
    </source>
</reference>
<keyword evidence="3 8" id="KW-0732">Signal</keyword>
<evidence type="ECO:0000313" key="12">
    <source>
        <dbReference type="Proteomes" id="UP000007305"/>
    </source>
</evidence>
<dbReference type="GO" id="GO:0016020">
    <property type="term" value="C:membrane"/>
    <property type="evidence" value="ECO:0007669"/>
    <property type="project" value="UniProtKB-SubCell"/>
</dbReference>
<dbReference type="AlphaFoldDB" id="A0A1D6G922"/>
<evidence type="ECO:0000256" key="8">
    <source>
        <dbReference type="SAM" id="SignalP"/>
    </source>
</evidence>
<keyword evidence="12" id="KW-1185">Reference proteome</keyword>
<reference evidence="10" key="2">
    <citation type="submission" date="2015-12" db="EMBL/GenBank/DDBJ databases">
        <title>Update maize B73 reference genome by single molecule sequencing technologies.</title>
        <authorList>
            <consortium name="Maize Genome Sequencing Project"/>
            <person name="Ware D."/>
        </authorList>
    </citation>
    <scope>NUCLEOTIDE SEQUENCE</scope>
    <source>
        <tissue evidence="10">Seedling</tissue>
    </source>
</reference>
<evidence type="ECO:0000313" key="11">
    <source>
        <dbReference type="EnsemblPlants" id="Zm00001eb368690_P001"/>
    </source>
</evidence>
<dbReference type="InterPro" id="IPR001480">
    <property type="entry name" value="Bulb-type_lectin_dom"/>
</dbReference>
<feature type="chain" id="PRO_5011173415" description="non-specific serine/threonine protein kinase" evidence="8">
    <location>
        <begin position="30"/>
        <end position="507"/>
    </location>
</feature>
<dbReference type="InterPro" id="IPR036426">
    <property type="entry name" value="Bulb-type_lectin_dom_sf"/>
</dbReference>
<dbReference type="GO" id="GO:0030246">
    <property type="term" value="F:carbohydrate binding"/>
    <property type="evidence" value="ECO:0007669"/>
    <property type="project" value="UniProtKB-KW"/>
</dbReference>
<dbReference type="EMBL" id="CM000784">
    <property type="protein sequence ID" value="AQK99636.1"/>
    <property type="molecule type" value="Genomic_DNA"/>
</dbReference>
<reference evidence="11" key="3">
    <citation type="submission" date="2019-07" db="EMBL/GenBank/DDBJ databases">
        <authorList>
            <person name="Seetharam A."/>
            <person name="Woodhouse M."/>
            <person name="Cannon E."/>
        </authorList>
    </citation>
    <scope>NUCLEOTIDE SEQUENCE [LARGE SCALE GENOMIC DNA]</scope>
    <source>
        <strain evidence="11">cv. B73</strain>
    </source>
</reference>
<dbReference type="Gramene" id="Zm00001eb368690_T001">
    <property type="protein sequence ID" value="Zm00001eb368690_P001"/>
    <property type="gene ID" value="Zm00001eb368690"/>
</dbReference>
<dbReference type="Pfam" id="PF01453">
    <property type="entry name" value="B_lectin"/>
    <property type="match status" value="1"/>
</dbReference>
<name>A0A1D6G922_MAIZE</name>
<dbReference type="PROSITE" id="PS50927">
    <property type="entry name" value="BULB_LECTIN"/>
    <property type="match status" value="1"/>
</dbReference>
<protein>
    <recommendedName>
        <fullName evidence="2">non-specific serine/threonine protein kinase</fullName>
        <ecNumber evidence="2">2.7.11.1</ecNumber>
    </recommendedName>
</protein>
<dbReference type="EC" id="2.7.11.1" evidence="2"/>
<gene>
    <name evidence="10" type="ORF">ZEAMMB73_Zm00001d012486</name>
</gene>
<evidence type="ECO:0000256" key="3">
    <source>
        <dbReference type="ARBA" id="ARBA00022729"/>
    </source>
</evidence>
<evidence type="ECO:0000256" key="7">
    <source>
        <dbReference type="SAM" id="Phobius"/>
    </source>
</evidence>
<dbReference type="PaxDb" id="4577-AC190688.3_FGP006"/>
<evidence type="ECO:0000313" key="10">
    <source>
        <dbReference type="EMBL" id="AQK99636.1"/>
    </source>
</evidence>
<dbReference type="PANTHER" id="PTHR47976:SF120">
    <property type="entry name" value="G-TYPE LECTIN S-RECEPTOR-LIKE SERINE_THREONINE-PROTEIN KINASE SD2-5"/>
    <property type="match status" value="1"/>
</dbReference>
<evidence type="ECO:0000256" key="5">
    <source>
        <dbReference type="ARBA" id="ARBA00047899"/>
    </source>
</evidence>
<keyword evidence="4" id="KW-0675">Receptor</keyword>
<dbReference type="eggNOG" id="ENOG502QT4R">
    <property type="taxonomic scope" value="Eukaryota"/>
</dbReference>
<dbReference type="OMA" id="CAYYCIY"/>
<dbReference type="EnsemblPlants" id="Zm00001eb368690_T001">
    <property type="protein sequence ID" value="Zm00001eb368690_P001"/>
    <property type="gene ID" value="Zm00001eb368690"/>
</dbReference>
<dbReference type="Gene3D" id="2.90.10.10">
    <property type="entry name" value="Bulb-type lectin domain"/>
    <property type="match status" value="1"/>
</dbReference>
<reference evidence="11" key="4">
    <citation type="submission" date="2021-05" db="UniProtKB">
        <authorList>
            <consortium name="EnsemblPlants"/>
        </authorList>
    </citation>
    <scope>IDENTIFICATION</scope>
    <source>
        <strain evidence="11">cv. B73</strain>
    </source>
</reference>
<comment type="catalytic activity">
    <reaction evidence="5">
        <text>L-threonyl-[protein] + ATP = O-phospho-L-threonyl-[protein] + ADP + H(+)</text>
        <dbReference type="Rhea" id="RHEA:46608"/>
        <dbReference type="Rhea" id="RHEA-COMP:11060"/>
        <dbReference type="Rhea" id="RHEA-COMP:11605"/>
        <dbReference type="ChEBI" id="CHEBI:15378"/>
        <dbReference type="ChEBI" id="CHEBI:30013"/>
        <dbReference type="ChEBI" id="CHEBI:30616"/>
        <dbReference type="ChEBI" id="CHEBI:61977"/>
        <dbReference type="ChEBI" id="CHEBI:456216"/>
        <dbReference type="EC" id="2.7.11.1"/>
    </reaction>
</comment>
<dbReference type="GO" id="GO:0051707">
    <property type="term" value="P:response to other organism"/>
    <property type="evidence" value="ECO:0007669"/>
    <property type="project" value="UniProtKB-ARBA"/>
</dbReference>
<proteinExistence type="predicted"/>
<keyword evidence="7" id="KW-0812">Transmembrane</keyword>
<evidence type="ECO:0000256" key="2">
    <source>
        <dbReference type="ARBA" id="ARBA00012513"/>
    </source>
</evidence>